<evidence type="ECO:0000313" key="6">
    <source>
        <dbReference type="Proteomes" id="UP000433050"/>
    </source>
</evidence>
<keyword evidence="3" id="KW-0804">Transcription</keyword>
<dbReference type="SUPFAM" id="SSF48008">
    <property type="entry name" value="GntR ligand-binding domain-like"/>
    <property type="match status" value="1"/>
</dbReference>
<evidence type="ECO:0000259" key="4">
    <source>
        <dbReference type="PROSITE" id="PS50949"/>
    </source>
</evidence>
<dbReference type="SMART" id="SM00345">
    <property type="entry name" value="HTH_GNTR"/>
    <property type="match status" value="1"/>
</dbReference>
<keyword evidence="6" id="KW-1185">Reference proteome</keyword>
<evidence type="ECO:0000256" key="2">
    <source>
        <dbReference type="ARBA" id="ARBA00023125"/>
    </source>
</evidence>
<dbReference type="Pfam" id="PF00392">
    <property type="entry name" value="GntR"/>
    <property type="match status" value="1"/>
</dbReference>
<dbReference type="Pfam" id="PF07729">
    <property type="entry name" value="FCD"/>
    <property type="match status" value="1"/>
</dbReference>
<dbReference type="Proteomes" id="UP000433050">
    <property type="component" value="Unassembled WGS sequence"/>
</dbReference>
<dbReference type="InterPro" id="IPR008920">
    <property type="entry name" value="TF_FadR/GntR_C"/>
</dbReference>
<evidence type="ECO:0000256" key="3">
    <source>
        <dbReference type="ARBA" id="ARBA00023163"/>
    </source>
</evidence>
<feature type="domain" description="HTH gntR-type" evidence="4">
    <location>
        <begin position="13"/>
        <end position="79"/>
    </location>
</feature>
<gene>
    <name evidence="5" type="primary">mcbR_6</name>
    <name evidence="5" type="ORF">STARVERO_03388</name>
</gene>
<dbReference type="AlphaFoldDB" id="A0A5S9PRK3"/>
<dbReference type="Gene3D" id="1.10.10.10">
    <property type="entry name" value="Winged helix-like DNA-binding domain superfamily/Winged helix DNA-binding domain"/>
    <property type="match status" value="1"/>
</dbReference>
<evidence type="ECO:0000313" key="5">
    <source>
        <dbReference type="EMBL" id="CAA0106912.1"/>
    </source>
</evidence>
<protein>
    <submittedName>
        <fullName evidence="5">HTH-type transcriptional regulator McbR</fullName>
    </submittedName>
</protein>
<dbReference type="PANTHER" id="PTHR43537:SF39">
    <property type="entry name" value="HTH-TYPE TRANSCRIPTIONAL REGULATOR MCBR"/>
    <property type="match status" value="1"/>
</dbReference>
<dbReference type="RefSeq" id="WP_144343904.1">
    <property type="nucleotide sequence ID" value="NZ_CACSAS010000001.1"/>
</dbReference>
<dbReference type="Gene3D" id="1.20.120.530">
    <property type="entry name" value="GntR ligand-binding domain-like"/>
    <property type="match status" value="1"/>
</dbReference>
<keyword evidence="1" id="KW-0805">Transcription regulation</keyword>
<dbReference type="GO" id="GO:0003700">
    <property type="term" value="F:DNA-binding transcription factor activity"/>
    <property type="evidence" value="ECO:0007669"/>
    <property type="project" value="InterPro"/>
</dbReference>
<proteinExistence type="predicted"/>
<dbReference type="PROSITE" id="PS50949">
    <property type="entry name" value="HTH_GNTR"/>
    <property type="match status" value="1"/>
</dbReference>
<dbReference type="SUPFAM" id="SSF46785">
    <property type="entry name" value="Winged helix' DNA-binding domain"/>
    <property type="match status" value="1"/>
</dbReference>
<dbReference type="SMART" id="SM00895">
    <property type="entry name" value="FCD"/>
    <property type="match status" value="1"/>
</dbReference>
<organism evidence="5 6">
    <name type="scientific">Starkeya nomas</name>
    <dbReference type="NCBI Taxonomy" id="2666134"/>
    <lineage>
        <taxon>Bacteria</taxon>
        <taxon>Pseudomonadati</taxon>
        <taxon>Pseudomonadota</taxon>
        <taxon>Alphaproteobacteria</taxon>
        <taxon>Hyphomicrobiales</taxon>
        <taxon>Xanthobacteraceae</taxon>
        <taxon>Starkeya</taxon>
    </lineage>
</organism>
<dbReference type="EMBL" id="CACSAS010000001">
    <property type="protein sequence ID" value="CAA0106912.1"/>
    <property type="molecule type" value="Genomic_DNA"/>
</dbReference>
<accession>A0A5S9PRK3</accession>
<dbReference type="InterPro" id="IPR011711">
    <property type="entry name" value="GntR_C"/>
</dbReference>
<dbReference type="InterPro" id="IPR036390">
    <property type="entry name" value="WH_DNA-bd_sf"/>
</dbReference>
<keyword evidence="2" id="KW-0238">DNA-binding</keyword>
<dbReference type="InterPro" id="IPR000524">
    <property type="entry name" value="Tscrpt_reg_HTH_GntR"/>
</dbReference>
<dbReference type="PANTHER" id="PTHR43537">
    <property type="entry name" value="TRANSCRIPTIONAL REGULATOR, GNTR FAMILY"/>
    <property type="match status" value="1"/>
</dbReference>
<evidence type="ECO:0000256" key="1">
    <source>
        <dbReference type="ARBA" id="ARBA00023015"/>
    </source>
</evidence>
<dbReference type="GO" id="GO:0003677">
    <property type="term" value="F:DNA binding"/>
    <property type="evidence" value="ECO:0007669"/>
    <property type="project" value="UniProtKB-KW"/>
</dbReference>
<sequence>MTEQVVFEKLERDPLHERVHRELRSAIIAARFEPGQKLTVRAISSAFGVSTMPVRAAFARLAAEKAVTALANGTISIPLLTREQFDELIELRMLLEGIATEKAARVITDEEIEALQLIAGELHEAAQANDADAYLRLNQQFKFAIFKAARAPALEDLIERLWLQIGPFMRHYAADIRGQLDTDRYDAVIAALRRADGRTARAAMEEDVAGGAVFLKRVAVFAEAPTEPPTGK</sequence>
<dbReference type="InterPro" id="IPR036388">
    <property type="entry name" value="WH-like_DNA-bd_sf"/>
</dbReference>
<name>A0A5S9PRK3_9HYPH</name>
<reference evidence="5 6" key="1">
    <citation type="submission" date="2019-12" db="EMBL/GenBank/DDBJ databases">
        <authorList>
            <person name="Reyes-Prieto M."/>
        </authorList>
    </citation>
    <scope>NUCLEOTIDE SEQUENCE [LARGE SCALE GENOMIC DNA]</scope>
    <source>
        <strain evidence="5">HF14-78462</strain>
    </source>
</reference>